<feature type="compositionally biased region" description="Basic and acidic residues" evidence="1">
    <location>
        <begin position="515"/>
        <end position="532"/>
    </location>
</feature>
<evidence type="ECO:0000256" key="1">
    <source>
        <dbReference type="SAM" id="MobiDB-lite"/>
    </source>
</evidence>
<feature type="compositionally biased region" description="Basic and acidic residues" evidence="1">
    <location>
        <begin position="237"/>
        <end position="258"/>
    </location>
</feature>
<dbReference type="RefSeq" id="WP_135151708.1">
    <property type="nucleotide sequence ID" value="NZ_SOMN01000007.1"/>
</dbReference>
<feature type="region of interest" description="Disordered" evidence="1">
    <location>
        <begin position="237"/>
        <end position="273"/>
    </location>
</feature>
<keyword evidence="4" id="KW-1185">Reference proteome</keyword>
<accession>A0A4Y8M067</accession>
<feature type="compositionally biased region" description="Polar residues" evidence="1">
    <location>
        <begin position="334"/>
        <end position="345"/>
    </location>
</feature>
<dbReference type="Proteomes" id="UP000297900">
    <property type="component" value="Unassembled WGS sequence"/>
</dbReference>
<keyword evidence="2" id="KW-0472">Membrane</keyword>
<evidence type="ECO:0000256" key="2">
    <source>
        <dbReference type="SAM" id="Phobius"/>
    </source>
</evidence>
<organism evidence="3 4">
    <name type="scientific">Cohnella luojiensis</name>
    <dbReference type="NCBI Taxonomy" id="652876"/>
    <lineage>
        <taxon>Bacteria</taxon>
        <taxon>Bacillati</taxon>
        <taxon>Bacillota</taxon>
        <taxon>Bacilli</taxon>
        <taxon>Bacillales</taxon>
        <taxon>Paenibacillaceae</taxon>
        <taxon>Cohnella</taxon>
    </lineage>
</organism>
<proteinExistence type="predicted"/>
<comment type="caution">
    <text evidence="3">The sequence shown here is derived from an EMBL/GenBank/DDBJ whole genome shotgun (WGS) entry which is preliminary data.</text>
</comment>
<feature type="transmembrane region" description="Helical" evidence="2">
    <location>
        <begin position="26"/>
        <end position="45"/>
    </location>
</feature>
<sequence length="759" mass="83334">MDGSSNRGKSPSRGLQASVCTTAGSASIYFIVITAAFVLLTALLIDFARIAAFRKQAELSVKSGVRSTLSSFDPLIYAKYGLFIRGGESANELFRNTLEGNIAPEGTGAFRFLDTRWEETDVTESRPLGDHDVIRRQILEEMKYKAPIDLTLEVADRFRGVSVALKEATETVDLLEKMRKAYDRRESAFDEVLNAQKSAGAGIQQLLAEVTASQSSGDISTIADLAAQYDDYVNKRQEDEARAEAQRIRMEEKKGREENGEDTDEERADDEVEGPRYGAIITAYESGAISLSAVLSQRSTAIRAKSEKFGEQANAAYLRAKLVNDEMRAIVEQARSTAEDSSSAEVSAGEDNNGVGDQIQSLEQLRDMADDLVLDSVFFDQYAAEISLQQSQGLILANEAASFSSLAASVPGSTGMGAALRGGAARLQSMFSDFAQAYGPNGSICSERLMKLQRHRSKDSERKLEEQKAKTEWSGAMHFLGTLSGFSGSEEEKISFERTEGLYDNNREWNQTEEEQAKLERNGKPAEARDEAMSESSGLMNALEDSLLGTRDQLYFSEYSISRLSHFDPSLAKEMLHGGKPSLDIHLQEVEYILYGLNNPAGNIAAAYGEIFAFRLAIRTMEGLIESRALGHPLLVLAAALVYGIRNAMLDLNLLIEHGKVQLSKFIKVDTVYTDYLRLFLLGHGGSGNQMARTISVMEHASGLDFRRTYTYASGEGSASVRLWFFPGVLKAMGRLGDLGGTIKGNRYEATYTADISYQ</sequence>
<protein>
    <submittedName>
        <fullName evidence="3">Uncharacterized protein</fullName>
    </submittedName>
</protein>
<evidence type="ECO:0000313" key="3">
    <source>
        <dbReference type="EMBL" id="TFE28200.1"/>
    </source>
</evidence>
<evidence type="ECO:0000313" key="4">
    <source>
        <dbReference type="Proteomes" id="UP000297900"/>
    </source>
</evidence>
<feature type="region of interest" description="Disordered" evidence="1">
    <location>
        <begin position="509"/>
        <end position="534"/>
    </location>
</feature>
<dbReference type="OrthoDB" id="2385264at2"/>
<keyword evidence="2" id="KW-1133">Transmembrane helix</keyword>
<name>A0A4Y8M067_9BACL</name>
<gene>
    <name evidence="3" type="ORF">E2980_08265</name>
</gene>
<feature type="region of interest" description="Disordered" evidence="1">
    <location>
        <begin position="334"/>
        <end position="356"/>
    </location>
</feature>
<dbReference type="EMBL" id="SOMN01000007">
    <property type="protein sequence ID" value="TFE28200.1"/>
    <property type="molecule type" value="Genomic_DNA"/>
</dbReference>
<dbReference type="AlphaFoldDB" id="A0A4Y8M067"/>
<feature type="compositionally biased region" description="Acidic residues" evidence="1">
    <location>
        <begin position="259"/>
        <end position="272"/>
    </location>
</feature>
<keyword evidence="2" id="KW-0812">Transmembrane</keyword>
<reference evidence="3 4" key="1">
    <citation type="submission" date="2019-03" db="EMBL/GenBank/DDBJ databases">
        <title>Cohnella endophytica sp. nov., a novel endophytic bacterium isolated from bark of Sonneratia apetala.</title>
        <authorList>
            <person name="Tuo L."/>
        </authorList>
    </citation>
    <scope>NUCLEOTIDE SEQUENCE [LARGE SCALE GENOMIC DNA]</scope>
    <source>
        <strain evidence="3 4">CCTCC AB 208254</strain>
    </source>
</reference>